<sequence length="132" mass="14639">MYISAHVFRRRPPAPPPRLMPRISNERVGGRLESVRGFVSHCGWNSVLKSVSVGVPIPAWPFMAQQHLNAKFVVEEFKVRMRVRASDGLVKGEDLEKLVGKERRERGREERQRAVGGGEGADGGGQIVVVLA</sequence>
<reference evidence="4 5" key="1">
    <citation type="journal article" date="2014" name="Agronomy (Basel)">
        <title>A Draft Genome Sequence for Ensete ventricosum, the Drought-Tolerant Tree Against Hunger.</title>
        <authorList>
            <person name="Harrison J."/>
            <person name="Moore K.A."/>
            <person name="Paszkiewicz K."/>
            <person name="Jones T."/>
            <person name="Grant M."/>
            <person name="Ambacheew D."/>
            <person name="Muzemil S."/>
            <person name="Studholme D.J."/>
        </authorList>
    </citation>
    <scope>NUCLEOTIDE SEQUENCE [LARGE SCALE GENOMIC DNA]</scope>
</reference>
<dbReference type="PANTHER" id="PTHR48047">
    <property type="entry name" value="GLYCOSYLTRANSFERASE"/>
    <property type="match status" value="1"/>
</dbReference>
<feature type="compositionally biased region" description="Gly residues" evidence="3">
    <location>
        <begin position="115"/>
        <end position="125"/>
    </location>
</feature>
<dbReference type="Gene3D" id="3.40.50.2000">
    <property type="entry name" value="Glycogen Phosphorylase B"/>
    <property type="match status" value="1"/>
</dbReference>
<evidence type="ECO:0000313" key="4">
    <source>
        <dbReference type="EMBL" id="RRT77457.1"/>
    </source>
</evidence>
<organism evidence="4 5">
    <name type="scientific">Ensete ventricosum</name>
    <name type="common">Abyssinian banana</name>
    <name type="synonym">Musa ensete</name>
    <dbReference type="NCBI Taxonomy" id="4639"/>
    <lineage>
        <taxon>Eukaryota</taxon>
        <taxon>Viridiplantae</taxon>
        <taxon>Streptophyta</taxon>
        <taxon>Embryophyta</taxon>
        <taxon>Tracheophyta</taxon>
        <taxon>Spermatophyta</taxon>
        <taxon>Magnoliopsida</taxon>
        <taxon>Liliopsida</taxon>
        <taxon>Zingiberales</taxon>
        <taxon>Musaceae</taxon>
        <taxon>Ensete</taxon>
    </lineage>
</organism>
<dbReference type="Pfam" id="PF00201">
    <property type="entry name" value="UDPGT"/>
    <property type="match status" value="1"/>
</dbReference>
<dbReference type="InterPro" id="IPR002213">
    <property type="entry name" value="UDP_glucos_trans"/>
</dbReference>
<keyword evidence="2" id="KW-0808">Transferase</keyword>
<dbReference type="EMBL" id="AMZH03001927">
    <property type="protein sequence ID" value="RRT77457.1"/>
    <property type="molecule type" value="Genomic_DNA"/>
</dbReference>
<gene>
    <name evidence="4" type="ORF">B296_00027773</name>
</gene>
<dbReference type="SUPFAM" id="SSF53756">
    <property type="entry name" value="UDP-Glycosyltransferase/glycogen phosphorylase"/>
    <property type="match status" value="1"/>
</dbReference>
<accession>A0A427AMG7</accession>
<name>A0A427AMG7_ENSVE</name>
<protein>
    <submittedName>
        <fullName evidence="4">Uncharacterized protein</fullName>
    </submittedName>
</protein>
<evidence type="ECO:0000256" key="2">
    <source>
        <dbReference type="ARBA" id="ARBA00022679"/>
    </source>
</evidence>
<proteinExistence type="inferred from homology"/>
<evidence type="ECO:0000256" key="1">
    <source>
        <dbReference type="ARBA" id="ARBA00009995"/>
    </source>
</evidence>
<comment type="similarity">
    <text evidence="1">Belongs to the UDP-glycosyltransferase family.</text>
</comment>
<feature type="compositionally biased region" description="Basic and acidic residues" evidence="3">
    <location>
        <begin position="101"/>
        <end position="113"/>
    </location>
</feature>
<dbReference type="PANTHER" id="PTHR48047:SF51">
    <property type="entry name" value="GLYCOSYLTRANSFERASE"/>
    <property type="match status" value="1"/>
</dbReference>
<dbReference type="Proteomes" id="UP000287651">
    <property type="component" value="Unassembled WGS sequence"/>
</dbReference>
<dbReference type="AlphaFoldDB" id="A0A427AMG7"/>
<comment type="caution">
    <text evidence="4">The sequence shown here is derived from an EMBL/GenBank/DDBJ whole genome shotgun (WGS) entry which is preliminary data.</text>
</comment>
<dbReference type="GO" id="GO:0035251">
    <property type="term" value="F:UDP-glucosyltransferase activity"/>
    <property type="evidence" value="ECO:0007669"/>
    <property type="project" value="TreeGrafter"/>
</dbReference>
<evidence type="ECO:0000313" key="5">
    <source>
        <dbReference type="Proteomes" id="UP000287651"/>
    </source>
</evidence>
<evidence type="ECO:0000256" key="3">
    <source>
        <dbReference type="SAM" id="MobiDB-lite"/>
    </source>
</evidence>
<feature type="region of interest" description="Disordered" evidence="3">
    <location>
        <begin position="101"/>
        <end position="125"/>
    </location>
</feature>